<evidence type="ECO:0000313" key="2">
    <source>
        <dbReference type="Proteomes" id="UP000007880"/>
    </source>
</evidence>
<dbReference type="STRING" id="926550.CLDAP_38830"/>
<reference evidence="1 2" key="1">
    <citation type="submission" date="2012-02" db="EMBL/GenBank/DDBJ databases">
        <title>Complete genome sequence of Caldilinea aerophila DSM 14535 (= NBRC 102666).</title>
        <authorList>
            <person name="Oguchi A."/>
            <person name="Hosoyama A."/>
            <person name="Sekine M."/>
            <person name="Fukai R."/>
            <person name="Kato Y."/>
            <person name="Nakamura S."/>
            <person name="Hanada S."/>
            <person name="Yamazaki S."/>
            <person name="Fujita N."/>
        </authorList>
    </citation>
    <scope>NUCLEOTIDE SEQUENCE [LARGE SCALE GENOMIC DNA]</scope>
    <source>
        <strain evidence="2">DSM 14535 / JCM 11387 / NBRC 104270 / STL-6-O1</strain>
    </source>
</reference>
<keyword evidence="2" id="KW-1185">Reference proteome</keyword>
<dbReference type="SUPFAM" id="SSF158446">
    <property type="entry name" value="IVS-encoded protein-like"/>
    <property type="match status" value="1"/>
</dbReference>
<dbReference type="AlphaFoldDB" id="I0I9I5"/>
<name>I0I9I5_CALAS</name>
<gene>
    <name evidence="1" type="ordered locus">CLDAP_38830</name>
</gene>
<evidence type="ECO:0008006" key="3">
    <source>
        <dbReference type="Google" id="ProtNLM"/>
    </source>
</evidence>
<dbReference type="Gene3D" id="1.20.1440.60">
    <property type="entry name" value="23S rRNA-intervening sequence"/>
    <property type="match status" value="1"/>
</dbReference>
<dbReference type="NCBIfam" id="TIGR02436">
    <property type="entry name" value="four helix bundle protein"/>
    <property type="match status" value="1"/>
</dbReference>
<organism evidence="1 2">
    <name type="scientific">Caldilinea aerophila (strain DSM 14535 / JCM 11387 / NBRC 104270 / STL-6-O1)</name>
    <dbReference type="NCBI Taxonomy" id="926550"/>
    <lineage>
        <taxon>Bacteria</taxon>
        <taxon>Bacillati</taxon>
        <taxon>Chloroflexota</taxon>
        <taxon>Caldilineae</taxon>
        <taxon>Caldilineales</taxon>
        <taxon>Caldilineaceae</taxon>
        <taxon>Caldilinea</taxon>
    </lineage>
</organism>
<dbReference type="Pfam" id="PF05635">
    <property type="entry name" value="23S_rRNA_IVP"/>
    <property type="match status" value="1"/>
</dbReference>
<dbReference type="Proteomes" id="UP000007880">
    <property type="component" value="Chromosome"/>
</dbReference>
<evidence type="ECO:0000313" key="1">
    <source>
        <dbReference type="EMBL" id="BAM01923.1"/>
    </source>
</evidence>
<dbReference type="InterPro" id="IPR012657">
    <property type="entry name" value="23S_rRNA-intervening_sequence"/>
</dbReference>
<protein>
    <recommendedName>
        <fullName evidence="3">Four helix bundle protein</fullName>
    </recommendedName>
</protein>
<dbReference type="HOGENOM" id="CLU_129874_0_7_0"/>
<proteinExistence type="predicted"/>
<dbReference type="EMBL" id="AP012337">
    <property type="protein sequence ID" value="BAM01923.1"/>
    <property type="molecule type" value="Genomic_DNA"/>
</dbReference>
<dbReference type="KEGG" id="cap:CLDAP_38830"/>
<accession>I0I9I5</accession>
<sequence length="76" mass="8807">MAAQISEAWRRRRYRAAFVNKQNEAEGEAAEMQTHIEMARRCHYLSDSTAADLDSAYEEIISMLVNMSSHLEKWCP</sequence>
<dbReference type="InterPro" id="IPR036583">
    <property type="entry name" value="23S_rRNA_IVS_sf"/>
</dbReference>